<dbReference type="InterPro" id="IPR002933">
    <property type="entry name" value="Peptidase_M20"/>
</dbReference>
<feature type="binding site" evidence="10">
    <location>
        <position position="145"/>
    </location>
    <ligand>
        <name>Zn(2+)</name>
        <dbReference type="ChEBI" id="CHEBI:29105"/>
        <label>2</label>
    </ligand>
</feature>
<dbReference type="STRING" id="7217.B3LV51"/>
<keyword evidence="5 10" id="KW-0479">Metal-binding</keyword>
<evidence type="ECO:0000256" key="7">
    <source>
        <dbReference type="ARBA" id="ARBA00022833"/>
    </source>
</evidence>
<accession>B3LV51</accession>
<dbReference type="HOGENOM" id="CLU_021802_5_0_1"/>
<evidence type="ECO:0000256" key="9">
    <source>
        <dbReference type="PIRSR" id="PIRSR036696-1"/>
    </source>
</evidence>
<evidence type="ECO:0000256" key="5">
    <source>
        <dbReference type="ARBA" id="ARBA00022723"/>
    </source>
</evidence>
<dbReference type="Proteomes" id="UP000007801">
    <property type="component" value="Unassembled WGS sequence"/>
</dbReference>
<protein>
    <recommendedName>
        <fullName evidence="3">N-acyl-aliphatic-L-amino acid amidohydrolase</fullName>
        <ecNumber evidence="3">3.5.1.14</ecNumber>
    </recommendedName>
    <alternativeName>
        <fullName evidence="8">N-acyl-L-amino-acid amidohydrolase</fullName>
    </alternativeName>
</protein>
<dbReference type="FunFam" id="3.40.630.10:FF:000019">
    <property type="entry name" value="Aminoacylase 1"/>
    <property type="match status" value="1"/>
</dbReference>
<evidence type="ECO:0000256" key="3">
    <source>
        <dbReference type="ARBA" id="ARBA00011913"/>
    </source>
</evidence>
<reference evidence="12 13" key="1">
    <citation type="journal article" date="2007" name="Nature">
        <title>Evolution of genes and genomes on the Drosophila phylogeny.</title>
        <authorList>
            <consortium name="Drosophila 12 Genomes Consortium"/>
            <person name="Clark A.G."/>
            <person name="Eisen M.B."/>
            <person name="Smith D.R."/>
            <person name="Bergman C.M."/>
            <person name="Oliver B."/>
            <person name="Markow T.A."/>
            <person name="Kaufman T.C."/>
            <person name="Kellis M."/>
            <person name="Gelbart W."/>
            <person name="Iyer V.N."/>
            <person name="Pollard D.A."/>
            <person name="Sackton T.B."/>
            <person name="Larracuente A.M."/>
            <person name="Singh N.D."/>
            <person name="Abad J.P."/>
            <person name="Abt D.N."/>
            <person name="Adryan B."/>
            <person name="Aguade M."/>
            <person name="Akashi H."/>
            <person name="Anderson W.W."/>
            <person name="Aquadro C.F."/>
            <person name="Ardell D.H."/>
            <person name="Arguello R."/>
            <person name="Artieri C.G."/>
            <person name="Barbash D.A."/>
            <person name="Barker D."/>
            <person name="Barsanti P."/>
            <person name="Batterham P."/>
            <person name="Batzoglou S."/>
            <person name="Begun D."/>
            <person name="Bhutkar A."/>
            <person name="Blanco E."/>
            <person name="Bosak S.A."/>
            <person name="Bradley R.K."/>
            <person name="Brand A.D."/>
            <person name="Brent M.R."/>
            <person name="Brooks A.N."/>
            <person name="Brown R.H."/>
            <person name="Butlin R.K."/>
            <person name="Caggese C."/>
            <person name="Calvi B.R."/>
            <person name="Bernardo de Carvalho A."/>
            <person name="Caspi A."/>
            <person name="Castrezana S."/>
            <person name="Celniker S.E."/>
            <person name="Chang J.L."/>
            <person name="Chapple C."/>
            <person name="Chatterji S."/>
            <person name="Chinwalla A."/>
            <person name="Civetta A."/>
            <person name="Clifton S.W."/>
            <person name="Comeron J.M."/>
            <person name="Costello J.C."/>
            <person name="Coyne J.A."/>
            <person name="Daub J."/>
            <person name="David R.G."/>
            <person name="Delcher A.L."/>
            <person name="Delehaunty K."/>
            <person name="Do C.B."/>
            <person name="Ebling H."/>
            <person name="Edwards K."/>
            <person name="Eickbush T."/>
            <person name="Evans J.D."/>
            <person name="Filipski A."/>
            <person name="Findeiss S."/>
            <person name="Freyhult E."/>
            <person name="Fulton L."/>
            <person name="Fulton R."/>
            <person name="Garcia A.C."/>
            <person name="Gardiner A."/>
            <person name="Garfield D.A."/>
            <person name="Garvin B.E."/>
            <person name="Gibson G."/>
            <person name="Gilbert D."/>
            <person name="Gnerre S."/>
            <person name="Godfrey J."/>
            <person name="Good R."/>
            <person name="Gotea V."/>
            <person name="Gravely B."/>
            <person name="Greenberg A.J."/>
            <person name="Griffiths-Jones S."/>
            <person name="Gross S."/>
            <person name="Guigo R."/>
            <person name="Gustafson E.A."/>
            <person name="Haerty W."/>
            <person name="Hahn M.W."/>
            <person name="Halligan D.L."/>
            <person name="Halpern A.L."/>
            <person name="Halter G.M."/>
            <person name="Han M.V."/>
            <person name="Heger A."/>
            <person name="Hillier L."/>
            <person name="Hinrichs A.S."/>
            <person name="Holmes I."/>
            <person name="Hoskins R.A."/>
            <person name="Hubisz M.J."/>
            <person name="Hultmark D."/>
            <person name="Huntley M.A."/>
            <person name="Jaffe D.B."/>
            <person name="Jagadeeshan S."/>
            <person name="Jeck W.R."/>
            <person name="Johnson J."/>
            <person name="Jones C.D."/>
            <person name="Jordan W.C."/>
            <person name="Karpen G.H."/>
            <person name="Kataoka E."/>
            <person name="Keightley P.D."/>
            <person name="Kheradpour P."/>
            <person name="Kirkness E.F."/>
            <person name="Koerich L.B."/>
            <person name="Kristiansen K."/>
            <person name="Kudrna D."/>
            <person name="Kulathinal R.J."/>
            <person name="Kumar S."/>
            <person name="Kwok R."/>
            <person name="Lander E."/>
            <person name="Langley C.H."/>
            <person name="Lapoint R."/>
            <person name="Lazzaro B.P."/>
            <person name="Lee S.J."/>
            <person name="Levesque L."/>
            <person name="Li R."/>
            <person name="Lin C.F."/>
            <person name="Lin M.F."/>
            <person name="Lindblad-Toh K."/>
            <person name="Llopart A."/>
            <person name="Long M."/>
            <person name="Low L."/>
            <person name="Lozovsky E."/>
            <person name="Lu J."/>
            <person name="Luo M."/>
            <person name="Machado C.A."/>
            <person name="Makalowski W."/>
            <person name="Marzo M."/>
            <person name="Matsuda M."/>
            <person name="Matzkin L."/>
            <person name="McAllister B."/>
            <person name="McBride C.S."/>
            <person name="McKernan B."/>
            <person name="McKernan K."/>
            <person name="Mendez-Lago M."/>
            <person name="Minx P."/>
            <person name="Mollenhauer M.U."/>
            <person name="Montooth K."/>
            <person name="Mount S.M."/>
            <person name="Mu X."/>
            <person name="Myers E."/>
            <person name="Negre B."/>
            <person name="Newfeld S."/>
            <person name="Nielsen R."/>
            <person name="Noor M.A."/>
            <person name="O'Grady P."/>
            <person name="Pachter L."/>
            <person name="Papaceit M."/>
            <person name="Parisi M.J."/>
            <person name="Parisi M."/>
            <person name="Parts L."/>
            <person name="Pedersen J.S."/>
            <person name="Pesole G."/>
            <person name="Phillippy A.M."/>
            <person name="Ponting C.P."/>
            <person name="Pop M."/>
            <person name="Porcelli D."/>
            <person name="Powell J.R."/>
            <person name="Prohaska S."/>
            <person name="Pruitt K."/>
            <person name="Puig M."/>
            <person name="Quesneville H."/>
            <person name="Ram K.R."/>
            <person name="Rand D."/>
            <person name="Rasmussen M.D."/>
            <person name="Reed L.K."/>
            <person name="Reenan R."/>
            <person name="Reily A."/>
            <person name="Remington K.A."/>
            <person name="Rieger T.T."/>
            <person name="Ritchie M.G."/>
            <person name="Robin C."/>
            <person name="Rogers Y.H."/>
            <person name="Rohde C."/>
            <person name="Rozas J."/>
            <person name="Rubenfield M.J."/>
            <person name="Ruiz A."/>
            <person name="Russo S."/>
            <person name="Salzberg S.L."/>
            <person name="Sanchez-Gracia A."/>
            <person name="Saranga D.J."/>
            <person name="Sato H."/>
            <person name="Schaeffer S.W."/>
            <person name="Schatz M.C."/>
            <person name="Schlenke T."/>
            <person name="Schwartz R."/>
            <person name="Segarra C."/>
            <person name="Singh R.S."/>
            <person name="Sirot L."/>
            <person name="Sirota M."/>
            <person name="Sisneros N.B."/>
            <person name="Smith C.D."/>
            <person name="Smith T.F."/>
            <person name="Spieth J."/>
            <person name="Stage D.E."/>
            <person name="Stark A."/>
            <person name="Stephan W."/>
            <person name="Strausberg R.L."/>
            <person name="Strempel S."/>
            <person name="Sturgill D."/>
            <person name="Sutton G."/>
            <person name="Sutton G.G."/>
            <person name="Tao W."/>
            <person name="Teichmann S."/>
            <person name="Tobari Y.N."/>
            <person name="Tomimura Y."/>
            <person name="Tsolas J.M."/>
            <person name="Valente V.L."/>
            <person name="Venter E."/>
            <person name="Venter J.C."/>
            <person name="Vicario S."/>
            <person name="Vieira F.G."/>
            <person name="Vilella A.J."/>
            <person name="Villasante A."/>
            <person name="Walenz B."/>
            <person name="Wang J."/>
            <person name="Wasserman M."/>
            <person name="Watts T."/>
            <person name="Wilson D."/>
            <person name="Wilson R.K."/>
            <person name="Wing R.A."/>
            <person name="Wolfner M.F."/>
            <person name="Wong A."/>
            <person name="Wong G.K."/>
            <person name="Wu C.I."/>
            <person name="Wu G."/>
            <person name="Yamamoto D."/>
            <person name="Yang H.P."/>
            <person name="Yang S.P."/>
            <person name="Yorke J.A."/>
            <person name="Yoshida K."/>
            <person name="Zdobnov E."/>
            <person name="Zhang P."/>
            <person name="Zhang Y."/>
            <person name="Zimin A.V."/>
            <person name="Baldwin J."/>
            <person name="Abdouelleil A."/>
            <person name="Abdulkadir J."/>
            <person name="Abebe A."/>
            <person name="Abera B."/>
            <person name="Abreu J."/>
            <person name="Acer S.C."/>
            <person name="Aftuck L."/>
            <person name="Alexander A."/>
            <person name="An P."/>
            <person name="Anderson E."/>
            <person name="Anderson S."/>
            <person name="Arachi H."/>
            <person name="Azer M."/>
            <person name="Bachantsang P."/>
            <person name="Barry A."/>
            <person name="Bayul T."/>
            <person name="Berlin A."/>
            <person name="Bessette D."/>
            <person name="Bloom T."/>
            <person name="Blye J."/>
            <person name="Boguslavskiy L."/>
            <person name="Bonnet C."/>
            <person name="Boukhgalter B."/>
            <person name="Bourzgui I."/>
            <person name="Brown A."/>
            <person name="Cahill P."/>
            <person name="Channer S."/>
            <person name="Cheshatsang Y."/>
            <person name="Chuda L."/>
            <person name="Citroen M."/>
            <person name="Collymore A."/>
            <person name="Cooke P."/>
            <person name="Costello M."/>
            <person name="D'Aco K."/>
            <person name="Daza R."/>
            <person name="De Haan G."/>
            <person name="DeGray S."/>
            <person name="DeMaso C."/>
            <person name="Dhargay N."/>
            <person name="Dooley K."/>
            <person name="Dooley E."/>
            <person name="Doricent M."/>
            <person name="Dorje P."/>
            <person name="Dorjee K."/>
            <person name="Dupes A."/>
            <person name="Elong R."/>
            <person name="Falk J."/>
            <person name="Farina A."/>
            <person name="Faro S."/>
            <person name="Ferguson D."/>
            <person name="Fisher S."/>
            <person name="Foley C.D."/>
            <person name="Franke A."/>
            <person name="Friedrich D."/>
            <person name="Gadbois L."/>
            <person name="Gearin G."/>
            <person name="Gearin C.R."/>
            <person name="Giannoukos G."/>
            <person name="Goode T."/>
            <person name="Graham J."/>
            <person name="Grandbois E."/>
            <person name="Grewal S."/>
            <person name="Gyaltsen K."/>
            <person name="Hafez N."/>
            <person name="Hagos B."/>
            <person name="Hall J."/>
            <person name="Henson C."/>
            <person name="Hollinger A."/>
            <person name="Honan T."/>
            <person name="Huard M.D."/>
            <person name="Hughes L."/>
            <person name="Hurhula B."/>
            <person name="Husby M.E."/>
            <person name="Kamat A."/>
            <person name="Kanga B."/>
            <person name="Kashin S."/>
            <person name="Khazanovich D."/>
            <person name="Kisner P."/>
            <person name="Lance K."/>
            <person name="Lara M."/>
            <person name="Lee W."/>
            <person name="Lennon N."/>
            <person name="Letendre F."/>
            <person name="LeVine R."/>
            <person name="Lipovsky A."/>
            <person name="Liu X."/>
            <person name="Liu J."/>
            <person name="Liu S."/>
            <person name="Lokyitsang T."/>
            <person name="Lokyitsang Y."/>
            <person name="Lubonja R."/>
            <person name="Lui A."/>
            <person name="MacDonald P."/>
            <person name="Magnisalis V."/>
            <person name="Maru K."/>
            <person name="Matthews C."/>
            <person name="McCusker W."/>
            <person name="McDonough S."/>
            <person name="Mehta T."/>
            <person name="Meldrim J."/>
            <person name="Meneus L."/>
            <person name="Mihai O."/>
            <person name="Mihalev A."/>
            <person name="Mihova T."/>
            <person name="Mittelman R."/>
            <person name="Mlenga V."/>
            <person name="Montmayeur A."/>
            <person name="Mulrain L."/>
            <person name="Navidi A."/>
            <person name="Naylor J."/>
            <person name="Negash T."/>
            <person name="Nguyen T."/>
            <person name="Nguyen N."/>
            <person name="Nicol R."/>
            <person name="Norbu C."/>
            <person name="Norbu N."/>
            <person name="Novod N."/>
            <person name="O'Neill B."/>
            <person name="Osman S."/>
            <person name="Markiewicz E."/>
            <person name="Oyono O.L."/>
            <person name="Patti C."/>
            <person name="Phunkhang P."/>
            <person name="Pierre F."/>
            <person name="Priest M."/>
            <person name="Raghuraman S."/>
            <person name="Rege F."/>
            <person name="Reyes R."/>
            <person name="Rise C."/>
            <person name="Rogov P."/>
            <person name="Ross K."/>
            <person name="Ryan E."/>
            <person name="Settipalli S."/>
            <person name="Shea T."/>
            <person name="Sherpa N."/>
            <person name="Shi L."/>
            <person name="Shih D."/>
            <person name="Sparrow T."/>
            <person name="Spaulding J."/>
            <person name="Stalker J."/>
            <person name="Stange-Thomann N."/>
            <person name="Stavropoulos S."/>
            <person name="Stone C."/>
            <person name="Strader C."/>
            <person name="Tesfaye S."/>
            <person name="Thomson T."/>
            <person name="Thoulutsang Y."/>
            <person name="Thoulutsang D."/>
            <person name="Topham K."/>
            <person name="Topping I."/>
            <person name="Tsamla T."/>
            <person name="Vassiliev H."/>
            <person name="Vo A."/>
            <person name="Wangchuk T."/>
            <person name="Wangdi T."/>
            <person name="Weiand M."/>
            <person name="Wilkinson J."/>
            <person name="Wilson A."/>
            <person name="Yadav S."/>
            <person name="Young G."/>
            <person name="Yu Q."/>
            <person name="Zembek L."/>
            <person name="Zhong D."/>
            <person name="Zimmer A."/>
            <person name="Zwirko Z."/>
            <person name="Jaffe D.B."/>
            <person name="Alvarez P."/>
            <person name="Brockman W."/>
            <person name="Butler J."/>
            <person name="Chin C."/>
            <person name="Gnerre S."/>
            <person name="Grabherr M."/>
            <person name="Kleber M."/>
            <person name="Mauceli E."/>
            <person name="MacCallum I."/>
        </authorList>
    </citation>
    <scope>NUCLEOTIDE SEQUENCE [LARGE SCALE GENOMIC DNA]</scope>
    <source>
        <strain evidence="13">Tucson 14024-0371.13</strain>
    </source>
</reference>
<dbReference type="KEGG" id="dan:6499769"/>
<keyword evidence="13" id="KW-1185">Reference proteome</keyword>
<dbReference type="InterPro" id="IPR036264">
    <property type="entry name" value="Bact_exopeptidase_dim_dom"/>
</dbReference>
<dbReference type="FunFam" id="3.30.70.360:FF:000005">
    <property type="entry name" value="Putative Aminoacylase-1"/>
    <property type="match status" value="1"/>
</dbReference>
<evidence type="ECO:0000313" key="12">
    <source>
        <dbReference type="EMBL" id="EDV42523.1"/>
    </source>
</evidence>
<evidence type="ECO:0000256" key="6">
    <source>
        <dbReference type="ARBA" id="ARBA00022801"/>
    </source>
</evidence>
<feature type="active site" evidence="9">
    <location>
        <position position="79"/>
    </location>
</feature>
<dbReference type="PANTHER" id="PTHR45892:SF1">
    <property type="entry name" value="AMINOACYLASE-1"/>
    <property type="match status" value="1"/>
</dbReference>
<dbReference type="SUPFAM" id="SSF55031">
    <property type="entry name" value="Bacterial exopeptidase dimerisation domain"/>
    <property type="match status" value="1"/>
</dbReference>
<sequence>MDKWENNEEIAIFREYLRISSVHPDIDYNACVEFLKRQAASLNLPVEVLYPVERKPVVIIKWQGSQPDSSSIILNSHMDVVPVFPDQWTHEPFSADIDAEGRIFARGTQDMKSVGTQYLGAIRRLMASGFKTKRTVYVTFVPDEEIGGRQGMAEFVKTEHYRRMNVGFSLDEGATSASDVHHLFYAERLLWGIRLKFNGTSGHGSLFLPDTAGEKLNYVVNKFTEFRTSQLDILAKDPSLNLGDVTTVNLTQISGGVQSNVVPPHFEAVFDMRLSIALDVVAFEKQIRGWCEEAGGGIEIDFYRKEPVVAATKMDASNPYWVALKAAFDELSLKVQPIVCFGATDSRFIRGQGTPVFGFSPIINTPVLLHDHDEFLYADAYLKGIEVYENIIRKLVEV</sequence>
<feature type="active site" description="Proton acceptor" evidence="9">
    <location>
        <position position="144"/>
    </location>
</feature>
<dbReference type="InterPro" id="IPR010159">
    <property type="entry name" value="N-acyl_aa_amidohydrolase"/>
</dbReference>
<dbReference type="PIRSF" id="PIRSF036696">
    <property type="entry name" value="ACY-1"/>
    <property type="match status" value="1"/>
</dbReference>
<dbReference type="InterPro" id="IPR011650">
    <property type="entry name" value="Peptidase_M20_dimer"/>
</dbReference>
<dbReference type="GO" id="GO:0006520">
    <property type="term" value="P:amino acid metabolic process"/>
    <property type="evidence" value="ECO:0007669"/>
    <property type="project" value="InterPro"/>
</dbReference>
<organism evidence="12 13">
    <name type="scientific">Drosophila ananassae</name>
    <name type="common">Fruit fly</name>
    <dbReference type="NCBI Taxonomy" id="7217"/>
    <lineage>
        <taxon>Eukaryota</taxon>
        <taxon>Metazoa</taxon>
        <taxon>Ecdysozoa</taxon>
        <taxon>Arthropoda</taxon>
        <taxon>Hexapoda</taxon>
        <taxon>Insecta</taxon>
        <taxon>Pterygota</taxon>
        <taxon>Neoptera</taxon>
        <taxon>Endopterygota</taxon>
        <taxon>Diptera</taxon>
        <taxon>Brachycera</taxon>
        <taxon>Muscomorpha</taxon>
        <taxon>Ephydroidea</taxon>
        <taxon>Drosophilidae</taxon>
        <taxon>Drosophila</taxon>
        <taxon>Sophophora</taxon>
    </lineage>
</organism>
<dbReference type="FunFam" id="1.10.150.900:FF:000001">
    <property type="entry name" value="Aminoacylase-1, putative"/>
    <property type="match status" value="1"/>
</dbReference>
<dbReference type="EMBL" id="CH902617">
    <property type="protein sequence ID" value="EDV42523.1"/>
    <property type="molecule type" value="Genomic_DNA"/>
</dbReference>
<evidence type="ECO:0000256" key="1">
    <source>
        <dbReference type="ARBA" id="ARBA00004496"/>
    </source>
</evidence>
<evidence type="ECO:0000256" key="10">
    <source>
        <dbReference type="PIRSR" id="PIRSR036696-2"/>
    </source>
</evidence>
<name>B3LV51_DROAN</name>
<dbReference type="InParanoid" id="B3LV51"/>
<gene>
    <name evidence="12" type="primary">Dana\GF16979</name>
    <name evidence="12" type="synonym">dana_GLEANR_18247</name>
    <name evidence="12" type="ORF">GF16979</name>
</gene>
<feature type="binding site" evidence="10">
    <location>
        <position position="172"/>
    </location>
    <ligand>
        <name>Zn(2+)</name>
        <dbReference type="ChEBI" id="CHEBI:29105"/>
        <label>1</label>
    </ligand>
</feature>
<dbReference type="GO" id="GO:0046872">
    <property type="term" value="F:metal ion binding"/>
    <property type="evidence" value="ECO:0007669"/>
    <property type="project" value="UniProtKB-KW"/>
</dbReference>
<evidence type="ECO:0000256" key="4">
    <source>
        <dbReference type="ARBA" id="ARBA00022490"/>
    </source>
</evidence>
<dbReference type="EC" id="3.5.1.14" evidence="3"/>
<dbReference type="PhylomeDB" id="B3LV51"/>
<dbReference type="Pfam" id="PF07687">
    <property type="entry name" value="M20_dimer"/>
    <property type="match status" value="1"/>
</dbReference>
<evidence type="ECO:0000313" key="13">
    <source>
        <dbReference type="Proteomes" id="UP000007801"/>
    </source>
</evidence>
<feature type="binding site" evidence="10">
    <location>
        <position position="77"/>
    </location>
    <ligand>
        <name>Zn(2+)</name>
        <dbReference type="ChEBI" id="CHEBI:29105"/>
        <label>1</label>
    </ligand>
</feature>
<dbReference type="NCBIfam" id="TIGR01880">
    <property type="entry name" value="Ac-peptdase-euk"/>
    <property type="match status" value="1"/>
</dbReference>
<dbReference type="SUPFAM" id="SSF53187">
    <property type="entry name" value="Zn-dependent exopeptidases"/>
    <property type="match status" value="1"/>
</dbReference>
<dbReference type="Gene3D" id="3.40.630.10">
    <property type="entry name" value="Zn peptidases"/>
    <property type="match status" value="1"/>
</dbReference>
<dbReference type="PANTHER" id="PTHR45892">
    <property type="entry name" value="AMINOACYLASE-1"/>
    <property type="match status" value="1"/>
</dbReference>
<dbReference type="CDD" id="cd05646">
    <property type="entry name" value="M20_AcylaseI_like"/>
    <property type="match status" value="1"/>
</dbReference>
<keyword evidence="4" id="KW-0963">Cytoplasm</keyword>
<dbReference type="eggNOG" id="KOG2275">
    <property type="taxonomic scope" value="Eukaryota"/>
</dbReference>
<dbReference type="AlphaFoldDB" id="B3LV51"/>
<dbReference type="OrthoDB" id="3064516at2759"/>
<comment type="subcellular location">
    <subcellularLocation>
        <location evidence="1">Cytoplasm</location>
    </subcellularLocation>
</comment>
<dbReference type="OMA" id="CFAVTDC"/>
<dbReference type="InterPro" id="IPR052083">
    <property type="entry name" value="Aminoacylase-1_M20A"/>
</dbReference>
<evidence type="ECO:0000259" key="11">
    <source>
        <dbReference type="Pfam" id="PF07687"/>
    </source>
</evidence>
<dbReference type="GO" id="GO:0004046">
    <property type="term" value="F:aminoacylase activity"/>
    <property type="evidence" value="ECO:0007669"/>
    <property type="project" value="UniProtKB-EC"/>
</dbReference>
<keyword evidence="6 12" id="KW-0378">Hydrolase</keyword>
<dbReference type="Pfam" id="PF01546">
    <property type="entry name" value="Peptidase_M20"/>
    <property type="match status" value="1"/>
</dbReference>
<comment type="similarity">
    <text evidence="2">Belongs to the peptidase M20A family.</text>
</comment>
<keyword evidence="7 10" id="KW-0862">Zinc</keyword>
<feature type="binding site" evidence="10">
    <location>
        <position position="370"/>
    </location>
    <ligand>
        <name>Zn(2+)</name>
        <dbReference type="ChEBI" id="CHEBI:29105"/>
        <label>2</label>
    </ligand>
</feature>
<proteinExistence type="inferred from homology"/>
<evidence type="ECO:0000256" key="8">
    <source>
        <dbReference type="ARBA" id="ARBA00029656"/>
    </source>
</evidence>
<dbReference type="GO" id="GO:0005737">
    <property type="term" value="C:cytoplasm"/>
    <property type="evidence" value="ECO:0007669"/>
    <property type="project" value="UniProtKB-SubCell"/>
</dbReference>
<dbReference type="Gene3D" id="3.30.70.360">
    <property type="match status" value="1"/>
</dbReference>
<evidence type="ECO:0000256" key="2">
    <source>
        <dbReference type="ARBA" id="ARBA00006247"/>
    </source>
</evidence>
<feature type="binding site" evidence="10">
    <location>
        <position position="110"/>
    </location>
    <ligand>
        <name>Zn(2+)</name>
        <dbReference type="ChEBI" id="CHEBI:29105"/>
        <label>1</label>
    </ligand>
</feature>
<feature type="domain" description="Peptidase M20 dimerisation" evidence="11">
    <location>
        <begin position="186"/>
        <end position="295"/>
    </location>
</feature>
<dbReference type="Gene3D" id="1.10.150.900">
    <property type="match status" value="1"/>
</dbReference>
<comment type="cofactor">
    <cofactor evidence="10">
        <name>Zn(2+)</name>
        <dbReference type="ChEBI" id="CHEBI:29105"/>
    </cofactor>
    <text evidence="10">Binds 2 Zn(2+) ions per subunit.</text>
</comment>
<dbReference type="GeneID" id="6499769"/>
<feature type="binding site" evidence="10">
    <location>
        <position position="110"/>
    </location>
    <ligand>
        <name>Zn(2+)</name>
        <dbReference type="ChEBI" id="CHEBI:29105"/>
        <label>2</label>
    </ligand>
</feature>